<gene>
    <name evidence="2" type="ORF">SAMN05216255_1405</name>
</gene>
<accession>A0A239BZL9</accession>
<dbReference type="AlphaFoldDB" id="A0A239BZL9"/>
<sequence length="232" mass="25361">MRVHDDLSVRVVIDTSALEWLPSPLPGVERRPLERFAAESGRATSVVRYAPGSSFRSHLHPGGEEILVLEGVFADEQGEYPAGYWLKNPPGSQHAPSSASGCLLFVKLCYQEPDDQATLRINTRDSHWQAGLVEGLSVLPLDSFGSVHTALVRWAPGTEFKAHRHFGGEEILVLEGVFQDEFGDYPAGTWLRNPHGSQHKPCSTEGCLIYVKVGHLQATDAVAQSSTFLSTS</sequence>
<dbReference type="InterPro" id="IPR025979">
    <property type="entry name" value="ChrR-like_cupin_dom"/>
</dbReference>
<dbReference type="SUPFAM" id="SSF51182">
    <property type="entry name" value="RmlC-like cupins"/>
    <property type="match status" value="2"/>
</dbReference>
<feature type="domain" description="ChrR-like cupin" evidence="1">
    <location>
        <begin position="119"/>
        <end position="216"/>
    </location>
</feature>
<feature type="domain" description="ChrR-like cupin" evidence="1">
    <location>
        <begin position="10"/>
        <end position="108"/>
    </location>
</feature>
<dbReference type="InterPro" id="IPR014710">
    <property type="entry name" value="RmlC-like_jellyroll"/>
</dbReference>
<proteinExistence type="predicted"/>
<evidence type="ECO:0000313" key="2">
    <source>
        <dbReference type="EMBL" id="SNS12858.1"/>
    </source>
</evidence>
<dbReference type="Pfam" id="PF12973">
    <property type="entry name" value="Cupin_7"/>
    <property type="match status" value="2"/>
</dbReference>
<keyword evidence="3" id="KW-1185">Reference proteome</keyword>
<dbReference type="RefSeq" id="WP_089359258.1">
    <property type="nucleotide sequence ID" value="NZ_FZOG01000002.1"/>
</dbReference>
<evidence type="ECO:0000259" key="1">
    <source>
        <dbReference type="Pfam" id="PF12973"/>
    </source>
</evidence>
<dbReference type="Proteomes" id="UP000242915">
    <property type="component" value="Unassembled WGS sequence"/>
</dbReference>
<dbReference type="InterPro" id="IPR011051">
    <property type="entry name" value="RmlC_Cupin_sf"/>
</dbReference>
<name>A0A239BZL9_9PSED</name>
<organism evidence="2 3">
    <name type="scientific">Pseudomonas segetis</name>
    <dbReference type="NCBI Taxonomy" id="298908"/>
    <lineage>
        <taxon>Bacteria</taxon>
        <taxon>Pseudomonadati</taxon>
        <taxon>Pseudomonadota</taxon>
        <taxon>Gammaproteobacteria</taxon>
        <taxon>Pseudomonadales</taxon>
        <taxon>Pseudomonadaceae</taxon>
        <taxon>Pseudomonas</taxon>
    </lineage>
</organism>
<dbReference type="CDD" id="cd20303">
    <property type="entry name" value="cupin_ChrR_1"/>
    <property type="match status" value="2"/>
</dbReference>
<reference evidence="3" key="1">
    <citation type="submission" date="2017-06" db="EMBL/GenBank/DDBJ databases">
        <authorList>
            <person name="Varghese N."/>
            <person name="Submissions S."/>
        </authorList>
    </citation>
    <scope>NUCLEOTIDE SEQUENCE [LARGE SCALE GENOMIC DNA]</scope>
    <source>
        <strain evidence="3">CIP 108523</strain>
    </source>
</reference>
<protein>
    <submittedName>
        <fullName evidence="2">Anti-ECFsigma factor, ChrR</fullName>
    </submittedName>
</protein>
<evidence type="ECO:0000313" key="3">
    <source>
        <dbReference type="Proteomes" id="UP000242915"/>
    </source>
</evidence>
<dbReference type="EMBL" id="FZOG01000002">
    <property type="protein sequence ID" value="SNS12858.1"/>
    <property type="molecule type" value="Genomic_DNA"/>
</dbReference>
<dbReference type="Gene3D" id="2.60.120.10">
    <property type="entry name" value="Jelly Rolls"/>
    <property type="match status" value="2"/>
</dbReference>